<comment type="caution">
    <text evidence="2">The sequence shown here is derived from an EMBL/GenBank/DDBJ whole genome shotgun (WGS) entry which is preliminary data.</text>
</comment>
<reference evidence="2 3" key="1">
    <citation type="journal article" date="2018" name="Cell">
        <title>The Chara Genome: Secondary Complexity and Implications for Plant Terrestrialization.</title>
        <authorList>
            <person name="Nishiyama T."/>
            <person name="Sakayama H."/>
            <person name="Vries J.D."/>
            <person name="Buschmann H."/>
            <person name="Saint-Marcoux D."/>
            <person name="Ullrich K.K."/>
            <person name="Haas F.B."/>
            <person name="Vanderstraeten L."/>
            <person name="Becker D."/>
            <person name="Lang D."/>
            <person name="Vosolsobe S."/>
            <person name="Rombauts S."/>
            <person name="Wilhelmsson P.K.I."/>
            <person name="Janitza P."/>
            <person name="Kern R."/>
            <person name="Heyl A."/>
            <person name="Rumpler F."/>
            <person name="Villalobos L.I.A.C."/>
            <person name="Clay J.M."/>
            <person name="Skokan R."/>
            <person name="Toyoda A."/>
            <person name="Suzuki Y."/>
            <person name="Kagoshima H."/>
            <person name="Schijlen E."/>
            <person name="Tajeshwar N."/>
            <person name="Catarino B."/>
            <person name="Hetherington A.J."/>
            <person name="Saltykova A."/>
            <person name="Bonnot C."/>
            <person name="Breuninger H."/>
            <person name="Symeonidi A."/>
            <person name="Radhakrishnan G.V."/>
            <person name="Van Nieuwerburgh F."/>
            <person name="Deforce D."/>
            <person name="Chang C."/>
            <person name="Karol K.G."/>
            <person name="Hedrich R."/>
            <person name="Ulvskov P."/>
            <person name="Glockner G."/>
            <person name="Delwiche C.F."/>
            <person name="Petrasek J."/>
            <person name="Van de Peer Y."/>
            <person name="Friml J."/>
            <person name="Beilby M."/>
            <person name="Dolan L."/>
            <person name="Kohara Y."/>
            <person name="Sugano S."/>
            <person name="Fujiyama A."/>
            <person name="Delaux P.-M."/>
            <person name="Quint M."/>
            <person name="TheiBen G."/>
            <person name="Hagemann M."/>
            <person name="Harholt J."/>
            <person name="Dunand C."/>
            <person name="Zachgo S."/>
            <person name="Langdale J."/>
            <person name="Maumus F."/>
            <person name="Straeten D.V.D."/>
            <person name="Gould S.B."/>
            <person name="Rensing S.A."/>
        </authorList>
    </citation>
    <scope>NUCLEOTIDE SEQUENCE [LARGE SCALE GENOMIC DNA]</scope>
    <source>
        <strain evidence="2 3">S276</strain>
    </source>
</reference>
<evidence type="ECO:0000313" key="2">
    <source>
        <dbReference type="EMBL" id="GBG78500.1"/>
    </source>
</evidence>
<dbReference type="Gramene" id="GBG78500">
    <property type="protein sequence ID" value="GBG78500"/>
    <property type="gene ID" value="CBR_g27728"/>
</dbReference>
<dbReference type="EMBL" id="BFEA01000297">
    <property type="protein sequence ID" value="GBG78500.1"/>
    <property type="molecule type" value="Genomic_DNA"/>
</dbReference>
<feature type="region of interest" description="Disordered" evidence="1">
    <location>
        <begin position="188"/>
        <end position="217"/>
    </location>
</feature>
<dbReference type="AlphaFoldDB" id="A0A388L860"/>
<sequence length="230" mass="24085">MEELASSLPQHILLQRYAAVHRPRSQSPSGVLQEEVGHRATPADRGLLPRAEEEVTIAATVEGEVTAVEEEVPAVATGEEEVPAGAAVEGEIAAAVEGEEAVAPISRSNVVMKHDGADATGPGGVDDAEKHLMQQFITNDLDVVGGDFTPGVARGMGMSPTRRGAVSEMGTHFDFDMSMGAPPICGGRASTDRASSLDEVAGKTGSQTLRERMSAESPDVALDIMERERA</sequence>
<feature type="region of interest" description="Disordered" evidence="1">
    <location>
        <begin position="23"/>
        <end position="48"/>
    </location>
</feature>
<organism evidence="2 3">
    <name type="scientific">Chara braunii</name>
    <name type="common">Braun's stonewort</name>
    <dbReference type="NCBI Taxonomy" id="69332"/>
    <lineage>
        <taxon>Eukaryota</taxon>
        <taxon>Viridiplantae</taxon>
        <taxon>Streptophyta</taxon>
        <taxon>Charophyceae</taxon>
        <taxon>Charales</taxon>
        <taxon>Characeae</taxon>
        <taxon>Chara</taxon>
    </lineage>
</organism>
<accession>A0A388L860</accession>
<protein>
    <submittedName>
        <fullName evidence="2">Uncharacterized protein</fullName>
    </submittedName>
</protein>
<keyword evidence="3" id="KW-1185">Reference proteome</keyword>
<proteinExistence type="predicted"/>
<dbReference type="Proteomes" id="UP000265515">
    <property type="component" value="Unassembled WGS sequence"/>
</dbReference>
<gene>
    <name evidence="2" type="ORF">CBR_g27728</name>
</gene>
<evidence type="ECO:0000256" key="1">
    <source>
        <dbReference type="SAM" id="MobiDB-lite"/>
    </source>
</evidence>
<name>A0A388L860_CHABU</name>
<evidence type="ECO:0000313" key="3">
    <source>
        <dbReference type="Proteomes" id="UP000265515"/>
    </source>
</evidence>